<evidence type="ECO:0000313" key="1">
    <source>
        <dbReference type="EMBL" id="GHA62090.1"/>
    </source>
</evidence>
<sequence length="113" mass="12456">MADVINYDGKRFRKVLADPADDAPIALYRQQGDLVWAEFTGGDVRRGSLAGTRDTDGVISFSYSMVLDDGRVISGRSVNTPEVLADGRIRLHERWERYGAHAASGVSSIEEVR</sequence>
<name>A0ABQ3DDB3_9ACTN</name>
<proteinExistence type="predicted"/>
<organism evidence="1 2">
    <name type="scientific">Streptomyces canarius</name>
    <dbReference type="NCBI Taxonomy" id="285453"/>
    <lineage>
        <taxon>Bacteria</taxon>
        <taxon>Bacillati</taxon>
        <taxon>Actinomycetota</taxon>
        <taxon>Actinomycetes</taxon>
        <taxon>Kitasatosporales</taxon>
        <taxon>Streptomycetaceae</taxon>
        <taxon>Streptomyces</taxon>
    </lineage>
</organism>
<dbReference type="Proteomes" id="UP000653644">
    <property type="component" value="Unassembled WGS sequence"/>
</dbReference>
<gene>
    <name evidence="1" type="ORF">GCM10010345_77720</name>
</gene>
<evidence type="ECO:0000313" key="2">
    <source>
        <dbReference type="Proteomes" id="UP000653644"/>
    </source>
</evidence>
<accession>A0ABQ3DDB3</accession>
<dbReference type="Pfam" id="PF26421">
    <property type="entry name" value="Avidin_like"/>
    <property type="match status" value="1"/>
</dbReference>
<reference evidence="2" key="1">
    <citation type="journal article" date="2019" name="Int. J. Syst. Evol. Microbiol.">
        <title>The Global Catalogue of Microorganisms (GCM) 10K type strain sequencing project: providing services to taxonomists for standard genome sequencing and annotation.</title>
        <authorList>
            <consortium name="The Broad Institute Genomics Platform"/>
            <consortium name="The Broad Institute Genome Sequencing Center for Infectious Disease"/>
            <person name="Wu L."/>
            <person name="Ma J."/>
        </authorList>
    </citation>
    <scope>NUCLEOTIDE SEQUENCE [LARGE SCALE GENOMIC DNA]</scope>
    <source>
        <strain evidence="2">JCM 4733</strain>
    </source>
</reference>
<dbReference type="EMBL" id="BMVN01000046">
    <property type="protein sequence ID" value="GHA62090.1"/>
    <property type="molecule type" value="Genomic_DNA"/>
</dbReference>
<keyword evidence="2" id="KW-1185">Reference proteome</keyword>
<protein>
    <recommendedName>
        <fullName evidence="3">SnoaL-like domain-containing protein</fullName>
    </recommendedName>
</protein>
<evidence type="ECO:0008006" key="3">
    <source>
        <dbReference type="Google" id="ProtNLM"/>
    </source>
</evidence>
<dbReference type="InterPro" id="IPR058595">
    <property type="entry name" value="Avidin-like"/>
</dbReference>
<comment type="caution">
    <text evidence="1">The sequence shown here is derived from an EMBL/GenBank/DDBJ whole genome shotgun (WGS) entry which is preliminary data.</text>
</comment>